<evidence type="ECO:0000256" key="6">
    <source>
        <dbReference type="ARBA" id="ARBA00023004"/>
    </source>
</evidence>
<dbReference type="CDD" id="cd01056">
    <property type="entry name" value="Euk_Ferritin"/>
    <property type="match status" value="1"/>
</dbReference>
<evidence type="ECO:0000256" key="9">
    <source>
        <dbReference type="ARBA" id="ARBA00044942"/>
    </source>
</evidence>
<dbReference type="FunFam" id="1.20.1260.10:FF:000009">
    <property type="entry name" value="Ferritin light chain"/>
    <property type="match status" value="1"/>
</dbReference>
<comment type="similarity">
    <text evidence="2 11">Belongs to the ferritin family.</text>
</comment>
<dbReference type="Ensembl" id="ENSMODT00000017484.3">
    <property type="protein sequence ID" value="ENSMODP00000017165.3"/>
    <property type="gene ID" value="ENSMODG00000013730.3"/>
</dbReference>
<evidence type="ECO:0000256" key="10">
    <source>
        <dbReference type="PIRSR" id="PIRSR601519-1"/>
    </source>
</evidence>
<dbReference type="PANTHER" id="PTHR11431:SF47">
    <property type="entry name" value="FERRITIN LIGHT CHAIN"/>
    <property type="match status" value="1"/>
</dbReference>
<keyword evidence="8" id="KW-0968">Cytoplasmic vesicle</keyword>
<reference evidence="13 14" key="1">
    <citation type="journal article" date="2007" name="Nature">
        <title>Genome of the marsupial Monodelphis domestica reveals innovation in non-coding sequences.</title>
        <authorList>
            <person name="Mikkelsen T.S."/>
            <person name="Wakefield M.J."/>
            <person name="Aken B."/>
            <person name="Amemiya C.T."/>
            <person name="Chang J.L."/>
            <person name="Duke S."/>
            <person name="Garber M."/>
            <person name="Gentles A.J."/>
            <person name="Goodstadt L."/>
            <person name="Heger A."/>
            <person name="Jurka J."/>
            <person name="Kamal M."/>
            <person name="Mauceli E."/>
            <person name="Searle S.M."/>
            <person name="Sharpe T."/>
            <person name="Baker M.L."/>
            <person name="Batzer M.A."/>
            <person name="Benos P.V."/>
            <person name="Belov K."/>
            <person name="Clamp M."/>
            <person name="Cook A."/>
            <person name="Cuff J."/>
            <person name="Das R."/>
            <person name="Davidow L."/>
            <person name="Deakin J.E."/>
            <person name="Fazzari M.J."/>
            <person name="Glass J.L."/>
            <person name="Grabherr M."/>
            <person name="Greally J.M."/>
            <person name="Gu W."/>
            <person name="Hore T.A."/>
            <person name="Huttley G.A."/>
            <person name="Kleber M."/>
            <person name="Jirtle R.L."/>
            <person name="Koina E."/>
            <person name="Lee J.T."/>
            <person name="Mahony S."/>
            <person name="Marra M.A."/>
            <person name="Miller R.D."/>
            <person name="Nicholls R.D."/>
            <person name="Oda M."/>
            <person name="Papenfuss A.T."/>
            <person name="Parra Z.E."/>
            <person name="Pollock D.D."/>
            <person name="Ray D.A."/>
            <person name="Schein J.E."/>
            <person name="Speed T.P."/>
            <person name="Thompson K."/>
            <person name="VandeBerg J.L."/>
            <person name="Wade C.M."/>
            <person name="Walker J.A."/>
            <person name="Waters P.D."/>
            <person name="Webber C."/>
            <person name="Weidman J.R."/>
            <person name="Xie X."/>
            <person name="Zody M.C."/>
            <person name="Baldwin J."/>
            <person name="Abdouelleil A."/>
            <person name="Abdulkadir J."/>
            <person name="Abebe A."/>
            <person name="Abera B."/>
            <person name="Abreu J."/>
            <person name="Acer S.C."/>
            <person name="Aftuck L."/>
            <person name="Alexander A."/>
            <person name="An P."/>
            <person name="Anderson E."/>
            <person name="Anderson S."/>
            <person name="Arachi H."/>
            <person name="Azer M."/>
            <person name="Bachantsang P."/>
            <person name="Barry A."/>
            <person name="Bayul T."/>
            <person name="Berlin A."/>
            <person name="Bessette D."/>
            <person name="Bloom T."/>
            <person name="Bloom T."/>
            <person name="Boguslavskiy L."/>
            <person name="Bonnet C."/>
            <person name="Boukhgalter B."/>
            <person name="Bourzgui I."/>
            <person name="Brown A."/>
            <person name="Cahill P."/>
            <person name="Channer S."/>
            <person name="Cheshatsang Y."/>
            <person name="Chuda L."/>
            <person name="Citroen M."/>
            <person name="Collymore A."/>
            <person name="Cooke P."/>
            <person name="Costello M."/>
            <person name="D'Aco K."/>
            <person name="Daza R."/>
            <person name="De Haan G."/>
            <person name="DeGray S."/>
            <person name="DeMaso C."/>
            <person name="Dhargay N."/>
            <person name="Dooley K."/>
            <person name="Dooley E."/>
            <person name="Doricent M."/>
            <person name="Dorje P."/>
            <person name="Dorjee K."/>
            <person name="Dupes A."/>
            <person name="Elong R."/>
            <person name="Falk J."/>
            <person name="Farina A."/>
            <person name="Faro S."/>
            <person name="Ferguson D."/>
            <person name="Fisher S."/>
            <person name="Foley C.D."/>
            <person name="Franke A."/>
            <person name="Friedrich D."/>
            <person name="Gadbois L."/>
            <person name="Gearin G."/>
            <person name="Gearin C.R."/>
            <person name="Giannoukos G."/>
            <person name="Goode T."/>
            <person name="Graham J."/>
            <person name="Grandbois E."/>
            <person name="Grewal S."/>
            <person name="Gyaltsen K."/>
            <person name="Hafez N."/>
            <person name="Hagos B."/>
            <person name="Hall J."/>
            <person name="Henson C."/>
            <person name="Hollinger A."/>
            <person name="Honan T."/>
            <person name="Huard M.D."/>
            <person name="Hughes L."/>
            <person name="Hurhula B."/>
            <person name="Husby M.E."/>
            <person name="Kamat A."/>
            <person name="Kanga B."/>
            <person name="Kashin S."/>
            <person name="Khazanovich D."/>
            <person name="Kisner P."/>
            <person name="Lance K."/>
            <person name="Lara M."/>
            <person name="Lee W."/>
            <person name="Lennon N."/>
            <person name="Letendre F."/>
            <person name="LeVine R."/>
            <person name="Lipovsky A."/>
            <person name="Liu X."/>
            <person name="Liu J."/>
            <person name="Liu S."/>
            <person name="Lokyitsang T."/>
            <person name="Lokyitsang Y."/>
            <person name="Lubonja R."/>
            <person name="Lui A."/>
            <person name="MacDonald P."/>
            <person name="Magnisalis V."/>
            <person name="Maru K."/>
            <person name="Matthews C."/>
            <person name="McCusker W."/>
            <person name="McDonough S."/>
            <person name="Mehta T."/>
            <person name="Meldrim J."/>
            <person name="Meneus L."/>
            <person name="Mihai O."/>
            <person name="Mihalev A."/>
            <person name="Mihova T."/>
            <person name="Mittelman R."/>
            <person name="Mlenga V."/>
            <person name="Montmayeur A."/>
            <person name="Mulrain L."/>
            <person name="Navidi A."/>
            <person name="Naylor J."/>
            <person name="Negash T."/>
            <person name="Nguyen T."/>
            <person name="Nguyen N."/>
            <person name="Nicol R."/>
            <person name="Norbu C."/>
            <person name="Norbu N."/>
            <person name="Novod N."/>
            <person name="O'Neill B."/>
            <person name="Osman S."/>
            <person name="Markiewicz E."/>
            <person name="Oyono O.L."/>
            <person name="Patti C."/>
            <person name="Phunkhang P."/>
            <person name="Pierre F."/>
            <person name="Priest M."/>
            <person name="Raghuraman S."/>
            <person name="Rege F."/>
            <person name="Reyes R."/>
            <person name="Rise C."/>
            <person name="Rogov P."/>
            <person name="Ross K."/>
            <person name="Ryan E."/>
            <person name="Settipalli S."/>
            <person name="Shea T."/>
            <person name="Sherpa N."/>
            <person name="Shi L."/>
            <person name="Shih D."/>
            <person name="Sparrow T."/>
            <person name="Spaulding J."/>
            <person name="Stalker J."/>
            <person name="Stange-Thomann N."/>
            <person name="Stavropoulos S."/>
            <person name="Stone C."/>
            <person name="Strader C."/>
            <person name="Tesfaye S."/>
            <person name="Thomson T."/>
            <person name="Thoulutsang Y."/>
            <person name="Thoulutsang D."/>
            <person name="Topham K."/>
            <person name="Topping I."/>
            <person name="Tsamla T."/>
            <person name="Vassiliev H."/>
            <person name="Vo A."/>
            <person name="Wangchuk T."/>
            <person name="Wangdi T."/>
            <person name="Weiand M."/>
            <person name="Wilkinson J."/>
            <person name="Wilson A."/>
            <person name="Yadav S."/>
            <person name="Young G."/>
            <person name="Yu Q."/>
            <person name="Zembek L."/>
            <person name="Zhong D."/>
            <person name="Zimmer A."/>
            <person name="Zwirko Z."/>
            <person name="Jaffe D.B."/>
            <person name="Alvarez P."/>
            <person name="Brockman W."/>
            <person name="Butler J."/>
            <person name="Chin C."/>
            <person name="Gnerre S."/>
            <person name="MacCallum I."/>
            <person name="Graves J.A."/>
            <person name="Ponting C.P."/>
            <person name="Breen M."/>
            <person name="Samollow P.B."/>
            <person name="Lander E.S."/>
            <person name="Lindblad-Toh K."/>
        </authorList>
    </citation>
    <scope>NUCLEOTIDE SEQUENCE [LARGE SCALE GENOMIC DNA]</scope>
</reference>
<evidence type="ECO:0000313" key="13">
    <source>
        <dbReference type="Ensembl" id="ENSMODP00000017165.3"/>
    </source>
</evidence>
<evidence type="ECO:0000256" key="8">
    <source>
        <dbReference type="ARBA" id="ARBA00023329"/>
    </source>
</evidence>
<dbReference type="FunCoup" id="F6XQK5">
    <property type="interactions" value="40"/>
</dbReference>
<dbReference type="GeneTree" id="ENSGT00940000153096"/>
<dbReference type="InterPro" id="IPR008331">
    <property type="entry name" value="Ferritin_DPS_dom"/>
</dbReference>
<feature type="binding site" evidence="10">
    <location>
        <position position="155"/>
    </location>
    <ligand>
        <name>Fe cation</name>
        <dbReference type="ChEBI" id="CHEBI:24875"/>
        <label>1</label>
    </ligand>
</feature>
<keyword evidence="4" id="KW-0963">Cytoplasm</keyword>
<evidence type="ECO:0000256" key="7">
    <source>
        <dbReference type="ARBA" id="ARBA00023228"/>
    </source>
</evidence>
<dbReference type="InterPro" id="IPR009078">
    <property type="entry name" value="Ferritin-like_SF"/>
</dbReference>
<dbReference type="InterPro" id="IPR009040">
    <property type="entry name" value="Ferritin-like_diiron"/>
</dbReference>
<evidence type="ECO:0000256" key="3">
    <source>
        <dbReference type="ARBA" id="ARBA00022434"/>
    </source>
</evidence>
<dbReference type="PROSITE" id="PS00540">
    <property type="entry name" value="FERRITIN_1"/>
    <property type="match status" value="1"/>
</dbReference>
<keyword evidence="6 10" id="KW-0408">Iron</keyword>
<comment type="subcellular location">
    <subcellularLocation>
        <location evidence="9">Autolysosome</location>
    </subcellularLocation>
    <subcellularLocation>
        <location evidence="1">Cytoplasm</location>
    </subcellularLocation>
</comment>
<proteinExistence type="inferred from homology"/>
<dbReference type="AlphaFoldDB" id="F6XQK5"/>
<accession>F6XQK5</accession>
<evidence type="ECO:0000256" key="5">
    <source>
        <dbReference type="ARBA" id="ARBA00022723"/>
    </source>
</evidence>
<dbReference type="GO" id="GO:0006826">
    <property type="term" value="P:iron ion transport"/>
    <property type="evidence" value="ECO:0007669"/>
    <property type="project" value="InterPro"/>
</dbReference>
<dbReference type="GO" id="GO:0031410">
    <property type="term" value="C:cytoplasmic vesicle"/>
    <property type="evidence" value="ECO:0007669"/>
    <property type="project" value="UniProtKB-KW"/>
</dbReference>
<dbReference type="GO" id="GO:0005737">
    <property type="term" value="C:cytoplasm"/>
    <property type="evidence" value="ECO:0000318"/>
    <property type="project" value="GO_Central"/>
</dbReference>
<dbReference type="HOGENOM" id="CLU_065681_4_0_1"/>
<dbReference type="GO" id="GO:0044754">
    <property type="term" value="C:autolysosome"/>
    <property type="evidence" value="ECO:0007669"/>
    <property type="project" value="UniProtKB-SubCell"/>
</dbReference>
<dbReference type="Proteomes" id="UP000002280">
    <property type="component" value="Chromosome 4"/>
</dbReference>
<organism evidence="13 14">
    <name type="scientific">Monodelphis domestica</name>
    <name type="common">Gray short-tailed opossum</name>
    <dbReference type="NCBI Taxonomy" id="13616"/>
    <lineage>
        <taxon>Eukaryota</taxon>
        <taxon>Metazoa</taxon>
        <taxon>Chordata</taxon>
        <taxon>Craniata</taxon>
        <taxon>Vertebrata</taxon>
        <taxon>Euteleostomi</taxon>
        <taxon>Mammalia</taxon>
        <taxon>Metatheria</taxon>
        <taxon>Didelphimorphia</taxon>
        <taxon>Didelphidae</taxon>
        <taxon>Monodelphis</taxon>
    </lineage>
</organism>
<evidence type="ECO:0000256" key="2">
    <source>
        <dbReference type="ARBA" id="ARBA00007513"/>
    </source>
</evidence>
<dbReference type="InParanoid" id="F6XQK5"/>
<dbReference type="InterPro" id="IPR012347">
    <property type="entry name" value="Ferritin-like"/>
</dbReference>
<dbReference type="Gene3D" id="1.20.1260.10">
    <property type="match status" value="1"/>
</dbReference>
<dbReference type="PROSITE" id="PS50905">
    <property type="entry name" value="FERRITIN_LIKE"/>
    <property type="match status" value="1"/>
</dbReference>
<dbReference type="eggNOG" id="KOG2332">
    <property type="taxonomic scope" value="Eukaryota"/>
</dbReference>
<sequence length="225" mass="24797">SCFNSVWTEPIRNLSSSCSPPSPGAPAVTSFRDQLPLASGTNPLSAVGAMSSTSQIRQNYSPEAEAAVNRLANLFLQASYTYLSLGFYFDRDDVALAKMSSFFRELSREKREAAERLLRLQNQRGGRVHLQAVVKPAQDEWGGSRDAIESALNLEKGLNQTLLKLHALASSQGDPHLCDFLESHYLEEEAKLLKRLGDHLTSLGHVQSQGGLGEYLFERLSLNDD</sequence>
<evidence type="ECO:0000313" key="14">
    <source>
        <dbReference type="Proteomes" id="UP000002280"/>
    </source>
</evidence>
<name>F6XQK5_MONDO</name>
<dbReference type="GO" id="GO:0006879">
    <property type="term" value="P:intracellular iron ion homeostasis"/>
    <property type="evidence" value="ECO:0007669"/>
    <property type="project" value="UniProtKB-KW"/>
</dbReference>
<dbReference type="PANTHER" id="PTHR11431">
    <property type="entry name" value="FERRITIN"/>
    <property type="match status" value="1"/>
</dbReference>
<keyword evidence="3 11" id="KW-0409">Iron storage</keyword>
<comment type="function">
    <text evidence="11">Stores iron in a soluble, non-toxic, readily available form. Important for iron homeostasis. Iron is taken up in the ferrous form and deposited as ferric hydroxides after oxidation.</text>
</comment>
<reference evidence="13" key="3">
    <citation type="submission" date="2025-09" db="UniProtKB">
        <authorList>
            <consortium name="Ensembl"/>
        </authorList>
    </citation>
    <scope>IDENTIFICATION</scope>
</reference>
<dbReference type="STRING" id="13616.ENSMODP00000017165"/>
<keyword evidence="5 10" id="KW-0479">Metal-binding</keyword>
<dbReference type="Bgee" id="ENSMODG00000013730">
    <property type="expression patterns" value="Expressed in blood and 20 other cell types or tissues"/>
</dbReference>
<dbReference type="GO" id="GO:0008199">
    <property type="term" value="F:ferric iron binding"/>
    <property type="evidence" value="ECO:0000318"/>
    <property type="project" value="GO_Central"/>
</dbReference>
<feature type="domain" description="Ferritin-like diiron" evidence="12">
    <location>
        <begin position="58"/>
        <end position="207"/>
    </location>
</feature>
<evidence type="ECO:0000256" key="4">
    <source>
        <dbReference type="ARBA" id="ARBA00022490"/>
    </source>
</evidence>
<dbReference type="GO" id="GO:0008198">
    <property type="term" value="F:ferrous iron binding"/>
    <property type="evidence" value="ECO:0000318"/>
    <property type="project" value="GO_Central"/>
</dbReference>
<dbReference type="SUPFAM" id="SSF47240">
    <property type="entry name" value="Ferritin-like"/>
    <property type="match status" value="1"/>
</dbReference>
<dbReference type="InterPro" id="IPR001519">
    <property type="entry name" value="Ferritin"/>
</dbReference>
<keyword evidence="14" id="KW-1185">Reference proteome</keyword>
<evidence type="ECO:0000256" key="11">
    <source>
        <dbReference type="RuleBase" id="RU361145"/>
    </source>
</evidence>
<evidence type="ECO:0000259" key="12">
    <source>
        <dbReference type="PROSITE" id="PS50905"/>
    </source>
</evidence>
<dbReference type="InterPro" id="IPR014034">
    <property type="entry name" value="Ferritin_CS"/>
</dbReference>
<dbReference type="OMA" id="ADEWGNG"/>
<protein>
    <recommendedName>
        <fullName evidence="11">Ferritin</fullName>
    </recommendedName>
</protein>
<dbReference type="PROSITE" id="PS00204">
    <property type="entry name" value="FERRITIN_2"/>
    <property type="match status" value="1"/>
</dbReference>
<keyword evidence="7" id="KW-0458">Lysosome</keyword>
<dbReference type="Pfam" id="PF00210">
    <property type="entry name" value="Ferritin"/>
    <property type="match status" value="1"/>
</dbReference>
<reference evidence="13" key="2">
    <citation type="submission" date="2025-08" db="UniProtKB">
        <authorList>
            <consortium name="Ensembl"/>
        </authorList>
    </citation>
    <scope>IDENTIFICATION</scope>
</reference>
<evidence type="ECO:0000256" key="1">
    <source>
        <dbReference type="ARBA" id="ARBA00004496"/>
    </source>
</evidence>